<dbReference type="PANTHER" id="PTHR21445">
    <property type="entry name" value="ENDONUCLEASE IV ENDODEOXYRIBONUCLEASE IV"/>
    <property type="match status" value="1"/>
</dbReference>
<comment type="cofactor">
    <cofactor evidence="1">
        <name>Zn(2+)</name>
        <dbReference type="ChEBI" id="CHEBI:29105"/>
    </cofactor>
</comment>
<dbReference type="GO" id="GO:0008270">
    <property type="term" value="F:zinc ion binding"/>
    <property type="evidence" value="ECO:0007669"/>
    <property type="project" value="InterPro"/>
</dbReference>
<dbReference type="GO" id="GO:0003906">
    <property type="term" value="F:DNA-(apurinic or apyrimidinic site) endonuclease activity"/>
    <property type="evidence" value="ECO:0007669"/>
    <property type="project" value="TreeGrafter"/>
</dbReference>
<protein>
    <recommendedName>
        <fullName evidence="8">Xylose isomerase-like TIM barrel domain-containing protein</fullName>
    </recommendedName>
</protein>
<dbReference type="SUPFAM" id="SSF51658">
    <property type="entry name" value="Xylose isomerase-like"/>
    <property type="match status" value="1"/>
</dbReference>
<feature type="non-terminal residue" evidence="9">
    <location>
        <position position="1"/>
    </location>
</feature>
<dbReference type="GO" id="GO:0003677">
    <property type="term" value="F:DNA binding"/>
    <property type="evidence" value="ECO:0007669"/>
    <property type="project" value="InterPro"/>
</dbReference>
<keyword evidence="6" id="KW-0862">Zinc</keyword>
<dbReference type="CDD" id="cd00019">
    <property type="entry name" value="AP2Ec"/>
    <property type="match status" value="1"/>
</dbReference>
<keyword evidence="4" id="KW-0227">DNA damage</keyword>
<dbReference type="Pfam" id="PF01261">
    <property type="entry name" value="AP_endonuc_2"/>
    <property type="match status" value="1"/>
</dbReference>
<dbReference type="InterPro" id="IPR036237">
    <property type="entry name" value="Xyl_isomerase-like_sf"/>
</dbReference>
<dbReference type="InterPro" id="IPR013022">
    <property type="entry name" value="Xyl_isomerase-like_TIM-brl"/>
</dbReference>
<dbReference type="NCBIfam" id="TIGR00587">
    <property type="entry name" value="nfo"/>
    <property type="match status" value="1"/>
</dbReference>
<evidence type="ECO:0000256" key="5">
    <source>
        <dbReference type="ARBA" id="ARBA00022801"/>
    </source>
</evidence>
<accession>A0A382KF84</accession>
<dbReference type="Gene3D" id="3.20.20.150">
    <property type="entry name" value="Divalent-metal-dependent TIM barrel enzymes"/>
    <property type="match status" value="1"/>
</dbReference>
<dbReference type="AlphaFoldDB" id="A0A382KF84"/>
<dbReference type="GO" id="GO:0008081">
    <property type="term" value="F:phosphoric diester hydrolase activity"/>
    <property type="evidence" value="ECO:0007669"/>
    <property type="project" value="TreeGrafter"/>
</dbReference>
<keyword evidence="3" id="KW-0479">Metal-binding</keyword>
<evidence type="ECO:0000259" key="8">
    <source>
        <dbReference type="Pfam" id="PF01261"/>
    </source>
</evidence>
<keyword evidence="7" id="KW-0234">DNA repair</keyword>
<dbReference type="InterPro" id="IPR001719">
    <property type="entry name" value="AP_endonuc_2"/>
</dbReference>
<reference evidence="9" key="1">
    <citation type="submission" date="2018-05" db="EMBL/GenBank/DDBJ databases">
        <authorList>
            <person name="Lanie J.A."/>
            <person name="Ng W.-L."/>
            <person name="Kazmierczak K.M."/>
            <person name="Andrzejewski T.M."/>
            <person name="Davidsen T.M."/>
            <person name="Wayne K.J."/>
            <person name="Tettelin H."/>
            <person name="Glass J.I."/>
            <person name="Rusch D."/>
            <person name="Podicherti R."/>
            <person name="Tsui H.-C.T."/>
            <person name="Winkler M.E."/>
        </authorList>
    </citation>
    <scope>NUCLEOTIDE SEQUENCE</scope>
</reference>
<dbReference type="SMART" id="SM00518">
    <property type="entry name" value="AP2Ec"/>
    <property type="match status" value="1"/>
</dbReference>
<dbReference type="PROSITE" id="PS51432">
    <property type="entry name" value="AP_NUCLEASE_F2_4"/>
    <property type="match status" value="1"/>
</dbReference>
<feature type="domain" description="Xylose isomerase-like TIM barrel" evidence="8">
    <location>
        <begin position="20"/>
        <end position="276"/>
    </location>
</feature>
<dbReference type="PROSITE" id="PS00730">
    <property type="entry name" value="AP_NUCLEASE_F2_2"/>
    <property type="match status" value="1"/>
</dbReference>
<dbReference type="FunFam" id="3.20.20.150:FF:000001">
    <property type="entry name" value="Probable endonuclease 4"/>
    <property type="match status" value="1"/>
</dbReference>
<dbReference type="EMBL" id="UINC01079734">
    <property type="protein sequence ID" value="SVC22022.1"/>
    <property type="molecule type" value="Genomic_DNA"/>
</dbReference>
<comment type="similarity">
    <text evidence="2">Belongs to the AP endonuclease 2 family.</text>
</comment>
<evidence type="ECO:0000256" key="4">
    <source>
        <dbReference type="ARBA" id="ARBA00022763"/>
    </source>
</evidence>
<gene>
    <name evidence="9" type="ORF">METZ01_LOCUS274876</name>
</gene>
<keyword evidence="5" id="KW-0378">Hydrolase</keyword>
<evidence type="ECO:0000256" key="7">
    <source>
        <dbReference type="ARBA" id="ARBA00023204"/>
    </source>
</evidence>
<dbReference type="GO" id="GO:0006284">
    <property type="term" value="P:base-excision repair"/>
    <property type="evidence" value="ECO:0007669"/>
    <property type="project" value="TreeGrafter"/>
</dbReference>
<evidence type="ECO:0000256" key="2">
    <source>
        <dbReference type="ARBA" id="ARBA00005340"/>
    </source>
</evidence>
<dbReference type="InterPro" id="IPR018246">
    <property type="entry name" value="AP_endonuc_F2_Zn_BS"/>
</dbReference>
<proteinExistence type="inferred from homology"/>
<dbReference type="PANTHER" id="PTHR21445:SF0">
    <property type="entry name" value="APURINIC-APYRIMIDINIC ENDONUCLEASE"/>
    <property type="match status" value="1"/>
</dbReference>
<organism evidence="9">
    <name type="scientific">marine metagenome</name>
    <dbReference type="NCBI Taxonomy" id="408172"/>
    <lineage>
        <taxon>unclassified sequences</taxon>
        <taxon>metagenomes</taxon>
        <taxon>ecological metagenomes</taxon>
    </lineage>
</organism>
<evidence type="ECO:0000256" key="1">
    <source>
        <dbReference type="ARBA" id="ARBA00001947"/>
    </source>
</evidence>
<evidence type="ECO:0000313" key="9">
    <source>
        <dbReference type="EMBL" id="SVC22022.1"/>
    </source>
</evidence>
<evidence type="ECO:0000256" key="6">
    <source>
        <dbReference type="ARBA" id="ARBA00022833"/>
    </source>
</evidence>
<name>A0A382KF84_9ZZZZ</name>
<evidence type="ECO:0000256" key="3">
    <source>
        <dbReference type="ARBA" id="ARBA00022723"/>
    </source>
</evidence>
<dbReference type="HAMAP" id="MF_00152">
    <property type="entry name" value="Nfo"/>
    <property type="match status" value="1"/>
</dbReference>
<sequence>VLGAHVSVSGGLHNGISNGEKFGCSAIQIFVKNPNRWQSKSFTQEEIDRFCQAWAASDQVKEVIVHDIHLTNLASPKPDILEKSRQHFQSQIDLVCQLGVRYLVKHLGSHTGAGEPVGLKNLSQSLDFLLEETRHTDVMLLLETTAGQGANLGYIFEHIRQMIDDSKYPERLGVCFDTCHVFAAGYDLRTEDDYQRTFEEFDRVVGLDRLLAFHLNDAKSEFNSRVDRHQHIGQGNIGITPFQLLVNDPRFSAVPMIIETPKMDEMHGENLKVLKELKGNP</sequence>
<dbReference type="PROSITE" id="PS00731">
    <property type="entry name" value="AP_NUCLEASE_F2_3"/>
    <property type="match status" value="1"/>
</dbReference>